<feature type="transmembrane region" description="Helical" evidence="4">
    <location>
        <begin position="6"/>
        <end position="25"/>
    </location>
</feature>
<keyword evidence="1 4" id="KW-0812">Transmembrane</keyword>
<evidence type="ECO:0000256" key="2">
    <source>
        <dbReference type="ARBA" id="ARBA00022989"/>
    </source>
</evidence>
<feature type="transmembrane region" description="Helical" evidence="4">
    <location>
        <begin position="37"/>
        <end position="57"/>
    </location>
</feature>
<dbReference type="STRING" id="1855383.SAMN05216548_11837"/>
<dbReference type="Proteomes" id="UP000199647">
    <property type="component" value="Unassembled WGS sequence"/>
</dbReference>
<proteinExistence type="predicted"/>
<dbReference type="Gene3D" id="6.10.140.1320">
    <property type="match status" value="1"/>
</dbReference>
<dbReference type="RefSeq" id="WP_092499281.1">
    <property type="nucleotide sequence ID" value="NZ_FOFG01000018.1"/>
</dbReference>
<dbReference type="InterPro" id="IPR007667">
    <property type="entry name" value="Hypoxia_induced_domain"/>
</dbReference>
<evidence type="ECO:0000313" key="6">
    <source>
        <dbReference type="EMBL" id="SER42405.1"/>
    </source>
</evidence>
<evidence type="ECO:0000256" key="4">
    <source>
        <dbReference type="SAM" id="Phobius"/>
    </source>
</evidence>
<dbReference type="Pfam" id="PF04588">
    <property type="entry name" value="HIG_1_N"/>
    <property type="match status" value="1"/>
</dbReference>
<keyword evidence="3 4" id="KW-0472">Membrane</keyword>
<dbReference type="EMBL" id="FOFG01000018">
    <property type="protein sequence ID" value="SER42405.1"/>
    <property type="molecule type" value="Genomic_DNA"/>
</dbReference>
<evidence type="ECO:0000256" key="1">
    <source>
        <dbReference type="ARBA" id="ARBA00022692"/>
    </source>
</evidence>
<accession>A0A1H9P3B5</accession>
<dbReference type="PROSITE" id="PS51503">
    <property type="entry name" value="HIG1"/>
    <property type="match status" value="1"/>
</dbReference>
<reference evidence="6 7" key="1">
    <citation type="submission" date="2016-10" db="EMBL/GenBank/DDBJ databases">
        <authorList>
            <person name="de Groot N.N."/>
        </authorList>
    </citation>
    <scope>NUCLEOTIDE SEQUENCE [LARGE SCALE GENOMIC DNA]</scope>
    <source>
        <strain evidence="6 7">A52C2</strain>
    </source>
</reference>
<evidence type="ECO:0000256" key="3">
    <source>
        <dbReference type="ARBA" id="ARBA00023136"/>
    </source>
</evidence>
<organism evidence="6 7">
    <name type="scientific">Faunimonas pinastri</name>
    <dbReference type="NCBI Taxonomy" id="1855383"/>
    <lineage>
        <taxon>Bacteria</taxon>
        <taxon>Pseudomonadati</taxon>
        <taxon>Pseudomonadota</taxon>
        <taxon>Alphaproteobacteria</taxon>
        <taxon>Hyphomicrobiales</taxon>
        <taxon>Afifellaceae</taxon>
        <taxon>Faunimonas</taxon>
    </lineage>
</organism>
<dbReference type="OrthoDB" id="7951376at2"/>
<dbReference type="AlphaFoldDB" id="A0A1H9P3B5"/>
<evidence type="ECO:0000313" key="7">
    <source>
        <dbReference type="Proteomes" id="UP000199647"/>
    </source>
</evidence>
<keyword evidence="2 4" id="KW-1133">Transmembrane helix</keyword>
<evidence type="ECO:0000259" key="5">
    <source>
        <dbReference type="PROSITE" id="PS51503"/>
    </source>
</evidence>
<protein>
    <submittedName>
        <fullName evidence="6">Hypoxia induced protein conserved region</fullName>
    </submittedName>
</protein>
<feature type="domain" description="HIG1" evidence="5">
    <location>
        <begin position="1"/>
        <end position="65"/>
    </location>
</feature>
<gene>
    <name evidence="6" type="ORF">SAMN05216548_11837</name>
</gene>
<keyword evidence="7" id="KW-1185">Reference proteome</keyword>
<sequence length="65" mass="7122">MSTVIIPAMIGLVFLILLAGLWNMMKGGHPNRSQKLMQMRVLAQFAAIVLIMATLWFRSHAGAPG</sequence>
<name>A0A1H9P3B5_9HYPH</name>
<dbReference type="NCBIfam" id="NF033233">
    <property type="entry name" value="twin_helix"/>
    <property type="match status" value="1"/>
</dbReference>